<dbReference type="SUPFAM" id="SSF55729">
    <property type="entry name" value="Acyl-CoA N-acyltransferases (Nat)"/>
    <property type="match status" value="1"/>
</dbReference>
<protein>
    <submittedName>
        <fullName evidence="4">GNAT family N-acetyltransferase</fullName>
        <ecNumber evidence="4">2.3.1.-</ecNumber>
    </submittedName>
</protein>
<dbReference type="EMBL" id="JANLCJ010000005">
    <property type="protein sequence ID" value="MCS5735089.1"/>
    <property type="molecule type" value="Genomic_DNA"/>
</dbReference>
<dbReference type="InterPro" id="IPR016181">
    <property type="entry name" value="Acyl_CoA_acyltransferase"/>
</dbReference>
<dbReference type="GO" id="GO:0016746">
    <property type="term" value="F:acyltransferase activity"/>
    <property type="evidence" value="ECO:0007669"/>
    <property type="project" value="UniProtKB-KW"/>
</dbReference>
<keyword evidence="2 4" id="KW-0012">Acyltransferase</keyword>
<reference evidence="4" key="1">
    <citation type="submission" date="2022-08" db="EMBL/GenBank/DDBJ databases">
        <authorList>
            <person name="Deng Y."/>
            <person name="Han X.-F."/>
            <person name="Zhang Y.-Q."/>
        </authorList>
    </citation>
    <scope>NUCLEOTIDE SEQUENCE</scope>
    <source>
        <strain evidence="4">CPCC 203386</strain>
    </source>
</reference>
<comment type="caution">
    <text evidence="4">The sequence shown here is derived from an EMBL/GenBank/DDBJ whole genome shotgun (WGS) entry which is preliminary data.</text>
</comment>
<accession>A0ABT2H574</accession>
<organism evidence="4 5">
    <name type="scientific">Herbiconiux daphne</name>
    <dbReference type="NCBI Taxonomy" id="2970914"/>
    <lineage>
        <taxon>Bacteria</taxon>
        <taxon>Bacillati</taxon>
        <taxon>Actinomycetota</taxon>
        <taxon>Actinomycetes</taxon>
        <taxon>Micrococcales</taxon>
        <taxon>Microbacteriaceae</taxon>
        <taxon>Herbiconiux</taxon>
    </lineage>
</organism>
<dbReference type="PANTHER" id="PTHR43877">
    <property type="entry name" value="AMINOALKYLPHOSPHONATE N-ACETYLTRANSFERASE-RELATED-RELATED"/>
    <property type="match status" value="1"/>
</dbReference>
<dbReference type="Gene3D" id="3.40.630.30">
    <property type="match status" value="1"/>
</dbReference>
<evidence type="ECO:0000259" key="3">
    <source>
        <dbReference type="PROSITE" id="PS51186"/>
    </source>
</evidence>
<name>A0ABT2H574_9MICO</name>
<keyword evidence="1 4" id="KW-0808">Transferase</keyword>
<dbReference type="RefSeq" id="WP_259539994.1">
    <property type="nucleotide sequence ID" value="NZ_JANLCJ010000005.1"/>
</dbReference>
<sequence length="179" mass="20589">MNATHVIYRLGSDDAEDRQQMNAITNMVNDVFSIEDEGMWRPGHTRTSVDRIVQMAKSGELVVAELDGELVGVIRVQRIDDRTAYSSMLVTHPDHRGQGLARQLRQYVFDYLRRLGITTLRIDNIAPRYIDRKATEFMTDWNERAGYVVVGRVPVEEVHPEVAPMLLVPCDFIQYERVL</sequence>
<evidence type="ECO:0000313" key="4">
    <source>
        <dbReference type="EMBL" id="MCS5735089.1"/>
    </source>
</evidence>
<dbReference type="PANTHER" id="PTHR43877:SF2">
    <property type="entry name" value="AMINOALKYLPHOSPHONATE N-ACETYLTRANSFERASE-RELATED"/>
    <property type="match status" value="1"/>
</dbReference>
<dbReference type="PROSITE" id="PS51186">
    <property type="entry name" value="GNAT"/>
    <property type="match status" value="1"/>
</dbReference>
<gene>
    <name evidence="4" type="ORF">N1032_15190</name>
</gene>
<dbReference type="Proteomes" id="UP001165586">
    <property type="component" value="Unassembled WGS sequence"/>
</dbReference>
<dbReference type="EC" id="2.3.1.-" evidence="4"/>
<evidence type="ECO:0000313" key="5">
    <source>
        <dbReference type="Proteomes" id="UP001165586"/>
    </source>
</evidence>
<evidence type="ECO:0000256" key="1">
    <source>
        <dbReference type="ARBA" id="ARBA00022679"/>
    </source>
</evidence>
<dbReference type="InterPro" id="IPR050832">
    <property type="entry name" value="Bact_Acetyltransf"/>
</dbReference>
<feature type="domain" description="N-acetyltransferase" evidence="3">
    <location>
        <begin position="6"/>
        <end position="169"/>
    </location>
</feature>
<dbReference type="InterPro" id="IPR000182">
    <property type="entry name" value="GNAT_dom"/>
</dbReference>
<proteinExistence type="predicted"/>
<keyword evidence="5" id="KW-1185">Reference proteome</keyword>
<dbReference type="Pfam" id="PF00583">
    <property type="entry name" value="Acetyltransf_1"/>
    <property type="match status" value="1"/>
</dbReference>
<dbReference type="CDD" id="cd04301">
    <property type="entry name" value="NAT_SF"/>
    <property type="match status" value="1"/>
</dbReference>
<evidence type="ECO:0000256" key="2">
    <source>
        <dbReference type="ARBA" id="ARBA00023315"/>
    </source>
</evidence>